<dbReference type="AlphaFoldDB" id="A0A9Q0L608"/>
<accession>A0A9Q0L608</accession>
<proteinExistence type="predicted"/>
<reference evidence="2" key="1">
    <citation type="submission" date="2022-10" db="EMBL/GenBank/DDBJ databases">
        <title>Novel sulphate-reducing endosymbionts in the free-living metamonad Anaeramoeba.</title>
        <authorList>
            <person name="Jerlstrom-Hultqvist J."/>
            <person name="Cepicka I."/>
            <person name="Gallot-Lavallee L."/>
            <person name="Salas-Leiva D."/>
            <person name="Curtis B.A."/>
            <person name="Zahonova K."/>
            <person name="Pipaliya S."/>
            <person name="Dacks J."/>
            <person name="Roger A.J."/>
        </authorList>
    </citation>
    <scope>NUCLEOTIDE SEQUENCE</scope>
    <source>
        <strain evidence="2">BMAN</strain>
    </source>
</reference>
<sequence length="94" mass="11024">MIKESKMKNQESKLQNLYFIDKNGFPTNIPIDLTINNINGINELSNDLIDLINKRRRESPKIDIEKKESQQKKKEIKTQKLSPTKSTIFINHIQ</sequence>
<feature type="region of interest" description="Disordered" evidence="1">
    <location>
        <begin position="62"/>
        <end position="81"/>
    </location>
</feature>
<gene>
    <name evidence="2" type="ORF">M0811_13743</name>
</gene>
<organism evidence="2 3">
    <name type="scientific">Anaeramoeba ignava</name>
    <name type="common">Anaerobic marine amoeba</name>
    <dbReference type="NCBI Taxonomy" id="1746090"/>
    <lineage>
        <taxon>Eukaryota</taxon>
        <taxon>Metamonada</taxon>
        <taxon>Anaeramoebidae</taxon>
        <taxon>Anaeramoeba</taxon>
    </lineage>
</organism>
<dbReference type="Proteomes" id="UP001149090">
    <property type="component" value="Unassembled WGS sequence"/>
</dbReference>
<name>A0A9Q0L608_ANAIG</name>
<evidence type="ECO:0000313" key="2">
    <source>
        <dbReference type="EMBL" id="KAJ5066364.1"/>
    </source>
</evidence>
<protein>
    <submittedName>
        <fullName evidence="2">Uncharacterized protein</fullName>
    </submittedName>
</protein>
<evidence type="ECO:0000256" key="1">
    <source>
        <dbReference type="SAM" id="MobiDB-lite"/>
    </source>
</evidence>
<dbReference type="EMBL" id="JAPDFW010000146">
    <property type="protein sequence ID" value="KAJ5066364.1"/>
    <property type="molecule type" value="Genomic_DNA"/>
</dbReference>
<feature type="compositionally biased region" description="Basic and acidic residues" evidence="1">
    <location>
        <begin position="62"/>
        <end position="78"/>
    </location>
</feature>
<keyword evidence="3" id="KW-1185">Reference proteome</keyword>
<evidence type="ECO:0000313" key="3">
    <source>
        <dbReference type="Proteomes" id="UP001149090"/>
    </source>
</evidence>
<comment type="caution">
    <text evidence="2">The sequence shown here is derived from an EMBL/GenBank/DDBJ whole genome shotgun (WGS) entry which is preliminary data.</text>
</comment>